<dbReference type="GO" id="GO:0007165">
    <property type="term" value="P:signal transduction"/>
    <property type="evidence" value="ECO:0007669"/>
    <property type="project" value="UniProtKB-KW"/>
</dbReference>
<dbReference type="SMART" id="SM00283">
    <property type="entry name" value="MA"/>
    <property type="match status" value="1"/>
</dbReference>
<feature type="domain" description="HAMP" evidence="7">
    <location>
        <begin position="427"/>
        <end position="479"/>
    </location>
</feature>
<dbReference type="GO" id="GO:0006935">
    <property type="term" value="P:chemotaxis"/>
    <property type="evidence" value="ECO:0007669"/>
    <property type="project" value="UniProtKB-KW"/>
</dbReference>
<dbReference type="Gene3D" id="1.10.287.950">
    <property type="entry name" value="Methyl-accepting chemotaxis protein"/>
    <property type="match status" value="1"/>
</dbReference>
<dbReference type="Pfam" id="PF00015">
    <property type="entry name" value="MCPsignal"/>
    <property type="match status" value="1"/>
</dbReference>
<evidence type="ECO:0000313" key="9">
    <source>
        <dbReference type="Proteomes" id="UP000322079"/>
    </source>
</evidence>
<dbReference type="PROSITE" id="PS50111">
    <property type="entry name" value="CHEMOTAXIS_TRANSDUC_2"/>
    <property type="match status" value="1"/>
</dbReference>
<name>A0A5C1DH60_9NEIS</name>
<feature type="transmembrane region" description="Helical" evidence="5">
    <location>
        <begin position="12"/>
        <end position="32"/>
    </location>
</feature>
<dbReference type="AlphaFoldDB" id="A0A5C1DH60"/>
<keyword evidence="4" id="KW-0807">Transducer</keyword>
<dbReference type="KEGG" id="chrm:FYK34_11315"/>
<dbReference type="Pfam" id="PF18575">
    <property type="entry name" value="HAMP_N3"/>
    <property type="match status" value="3"/>
</dbReference>
<feature type="transmembrane region" description="Helical" evidence="5">
    <location>
        <begin position="44"/>
        <end position="64"/>
    </location>
</feature>
<dbReference type="InterPro" id="IPR004089">
    <property type="entry name" value="MCPsignal_dom"/>
</dbReference>
<dbReference type="PRINTS" id="PR00260">
    <property type="entry name" value="CHEMTRNSDUCR"/>
</dbReference>
<dbReference type="PROSITE" id="PS50885">
    <property type="entry name" value="HAMP"/>
    <property type="match status" value="2"/>
</dbReference>
<reference evidence="8 9" key="1">
    <citation type="submission" date="2019-08" db="EMBL/GenBank/DDBJ databases">
        <title>Chromobacterium paludis, a novel bacterium isolated from a Maryland marsh pond.</title>
        <authorList>
            <person name="Blackburn M.B."/>
            <person name="Gundersen-Rindal D.E."/>
        </authorList>
    </citation>
    <scope>NUCLEOTIDE SEQUENCE [LARGE SCALE GENOMIC DNA]</scope>
    <source>
        <strain evidence="9">IIBBL 257-1</strain>
    </source>
</reference>
<evidence type="ECO:0000259" key="6">
    <source>
        <dbReference type="PROSITE" id="PS50111"/>
    </source>
</evidence>
<keyword evidence="5" id="KW-1133">Transmembrane helix</keyword>
<dbReference type="CDD" id="cd17528">
    <property type="entry name" value="HAMP_III"/>
    <property type="match status" value="3"/>
</dbReference>
<comment type="similarity">
    <text evidence="3">Belongs to the methyl-accepting chemotaxis (MCP) protein family.</text>
</comment>
<dbReference type="Pfam" id="PF18947">
    <property type="entry name" value="HAMP_2"/>
    <property type="match status" value="1"/>
</dbReference>
<keyword evidence="9" id="KW-1185">Reference proteome</keyword>
<dbReference type="InterPro" id="IPR051310">
    <property type="entry name" value="MCP_chemotaxis"/>
</dbReference>
<keyword evidence="2" id="KW-0145">Chemotaxis</keyword>
<sequence>MALFDNRKRAVSASLTLLIVLAVISDIALLIAQGSANEGARIGLHVAALAGAISLPLLWVAAWLSRGPANSLPAIAEGLERMAAGQLNLRLPTAGHDEADRIAGLTMQIQSNLQALLTEMKRMSSEHEAGDIDVRMDEAQFQGAYREMVSGINQMVAGHISVKKKAMACIKEFGEGNFDAQLETFPGKKRFINDTIEELRGNIQTFIGDMNHMSAEHDAGDIDVRMDEAKFKGAYRTMAAGVNNMVAGHIAVKKKAMACVKAFGEGNFDAQLETFPGKKRFINDTVEQVRANIQAFIGEMKHMSVEHDAGDIDVRMDESKFEGAYRTMAAGVNTMVAGHIAAKKKAMACIQAFGEGNMEAPLEAFPGKKRFINDIVEQVRANIKTLIADTDMLVQASLEGRLEARANANAHRGDFRRIVEGINKTLDGMAGPVKEVMRVMEALATGNLTCSVEGQYAGDFDQLKRSVNTSVDQLAQTIRQVSEAIEEISNALSQVNSASQMLSQNATEQAASLEQTTSSMEEMSASIAQNTDNAVVTDGIASQSAKDAIRGGESVDGTVKAMRSIADKIGIIDDIAYRTDLLALNAAIEAARAGEHGKGFAVVAAEVRKLAERSQIAAQEISSLAASSVQTAEQAGQLLSEMLPSINKTADLVREITAASNEQSMGASQINTAMNQLNLTTQQTASASEELAATAQSVAEQAELLRNLMDQFELRDSQGNAMRDTMALMRGGNRSYA</sequence>
<evidence type="ECO:0000256" key="2">
    <source>
        <dbReference type="ARBA" id="ARBA00022500"/>
    </source>
</evidence>
<dbReference type="SUPFAM" id="SSF58104">
    <property type="entry name" value="Methyl-accepting chemotaxis protein (MCP) signaling domain"/>
    <property type="match status" value="1"/>
</dbReference>
<evidence type="ECO:0000259" key="7">
    <source>
        <dbReference type="PROSITE" id="PS50885"/>
    </source>
</evidence>
<dbReference type="PANTHER" id="PTHR43531">
    <property type="entry name" value="PROTEIN ICFG"/>
    <property type="match status" value="1"/>
</dbReference>
<keyword evidence="5" id="KW-0812">Transmembrane</keyword>
<keyword evidence="5" id="KW-0472">Membrane</keyword>
<dbReference type="InterPro" id="IPR041395">
    <property type="entry name" value="McpB_HAMP_3rd"/>
</dbReference>
<evidence type="ECO:0000256" key="5">
    <source>
        <dbReference type="SAM" id="Phobius"/>
    </source>
</evidence>
<dbReference type="CDD" id="cd17527">
    <property type="entry name" value="HAMP_II"/>
    <property type="match status" value="3"/>
</dbReference>
<protein>
    <submittedName>
        <fullName evidence="8">Methyl-accepting chemotaxis protein</fullName>
    </submittedName>
</protein>
<dbReference type="EMBL" id="CP043473">
    <property type="protein sequence ID" value="QEL56105.1"/>
    <property type="molecule type" value="Genomic_DNA"/>
</dbReference>
<evidence type="ECO:0000256" key="1">
    <source>
        <dbReference type="ARBA" id="ARBA00004370"/>
    </source>
</evidence>
<dbReference type="InterPro" id="IPR003660">
    <property type="entry name" value="HAMP_dom"/>
</dbReference>
<evidence type="ECO:0000256" key="4">
    <source>
        <dbReference type="PROSITE-ProRule" id="PRU00284"/>
    </source>
</evidence>
<dbReference type="Gene3D" id="1.20.120.1530">
    <property type="match status" value="4"/>
</dbReference>
<dbReference type="SMART" id="SM00304">
    <property type="entry name" value="HAMP"/>
    <property type="match status" value="3"/>
</dbReference>
<dbReference type="InterPro" id="IPR004090">
    <property type="entry name" value="Chemotax_Me-accpt_rcpt"/>
</dbReference>
<dbReference type="Proteomes" id="UP000322079">
    <property type="component" value="Chromosome"/>
</dbReference>
<evidence type="ECO:0000313" key="8">
    <source>
        <dbReference type="EMBL" id="QEL56105.1"/>
    </source>
</evidence>
<dbReference type="PANTHER" id="PTHR43531:SF11">
    <property type="entry name" value="METHYL-ACCEPTING CHEMOTAXIS PROTEIN 3"/>
    <property type="match status" value="1"/>
</dbReference>
<proteinExistence type="inferred from homology"/>
<feature type="domain" description="HAMP" evidence="7">
    <location>
        <begin position="74"/>
        <end position="118"/>
    </location>
</feature>
<feature type="domain" description="Methyl-accepting transducer" evidence="6">
    <location>
        <begin position="484"/>
        <end position="699"/>
    </location>
</feature>
<gene>
    <name evidence="8" type="ORF">FYK34_11315</name>
</gene>
<evidence type="ECO:0000256" key="3">
    <source>
        <dbReference type="ARBA" id="ARBA00029447"/>
    </source>
</evidence>
<comment type="subcellular location">
    <subcellularLocation>
        <location evidence="1">Membrane</location>
    </subcellularLocation>
</comment>
<dbReference type="RefSeq" id="WP_149296511.1">
    <property type="nucleotide sequence ID" value="NZ_CP043473.1"/>
</dbReference>
<organism evidence="8 9">
    <name type="scientific">Chromobacterium paludis</name>
    <dbReference type="NCBI Taxonomy" id="2605945"/>
    <lineage>
        <taxon>Bacteria</taxon>
        <taxon>Pseudomonadati</taxon>
        <taxon>Pseudomonadota</taxon>
        <taxon>Betaproteobacteria</taxon>
        <taxon>Neisseriales</taxon>
        <taxon>Chromobacteriaceae</taxon>
        <taxon>Chromobacterium</taxon>
    </lineage>
</organism>
<dbReference type="GO" id="GO:0005886">
    <property type="term" value="C:plasma membrane"/>
    <property type="evidence" value="ECO:0007669"/>
    <property type="project" value="TreeGrafter"/>
</dbReference>
<dbReference type="GO" id="GO:0004888">
    <property type="term" value="F:transmembrane signaling receptor activity"/>
    <property type="evidence" value="ECO:0007669"/>
    <property type="project" value="InterPro"/>
</dbReference>
<dbReference type="FunFam" id="1.10.287.950:FF:000001">
    <property type="entry name" value="Methyl-accepting chemotaxis sensory transducer"/>
    <property type="match status" value="1"/>
</dbReference>
<accession>A0A5C1DH60</accession>